<dbReference type="SUPFAM" id="SSF81660">
    <property type="entry name" value="Metal cation-transporting ATPase, ATP-binding domain N"/>
    <property type="match status" value="1"/>
</dbReference>
<evidence type="ECO:0000256" key="6">
    <source>
        <dbReference type="ARBA" id="ARBA00022842"/>
    </source>
</evidence>
<evidence type="ECO:0000313" key="12">
    <source>
        <dbReference type="Proteomes" id="UP000002630"/>
    </source>
</evidence>
<dbReference type="SUPFAM" id="SSF81665">
    <property type="entry name" value="Calcium ATPase, transmembrane domain M"/>
    <property type="match status" value="1"/>
</dbReference>
<dbReference type="PROSITE" id="PS00154">
    <property type="entry name" value="ATPASE_E1_E2"/>
    <property type="match status" value="1"/>
</dbReference>
<sequence length="1041" mass="114174">MSDMVAKDKLLALVSSAQEQEENRKRLDENFNGTTGLAKSLRVDLSQGLATGQVELLREAYGANAFPEIPMKGFCMLFAEAFNDTILLVLIAAAIVSLIIGLIDHPDIGWIDGVAILMAVLIVALVTAGNDYSKELQFRALEKTSEEGIRVMVLRDGTSQLVHPEELVVGDVVVMKPGDGIPADGLLFAGEGVKSNESGLTGEPDDLTKRAEADCFLYSSCMLTEVGQSADCKMMVHSVGEQSQWGLIRATLVSEPQQTPLQEKLDNMAKLIGYVGVAFAVATFTALVVMIWAKHDGEEILDRVVEAFIIGVTIVVVAIPEGLPLAVTISLAYSTRKMYKDQNLIRVLAACETMGNATNICSDKTGTLTENQMTAVEGWFSDKIVRGADIKQGQWLSPWSRDRVWQNLAINRSCTVGFKDDNGDELHKPKVIGSATEGALVILAAEWGFNAANVKDTFFNSERDCEYPFNSAKKRSSVLITNPDGSLRLYSKGANNALRTLCLAHMDYASTSELDEGYEIDSPDADTMVLDAVVGIMDPLRGDVTEAVATAQSAGVMVRMVTGDNINTAKAIAKECGIYDPDYGVALEGPDFRAMFPAQVDEVLPRLQVLARSSPNDKYLLVTRLNGNGIPANEEEWKHLHDKDGDLGLSWDAHKDLLLPGYKEEWKRQNKSGEVVGVTGDGTNDAPALKAADVGLSMGITGTKVAQNASDIVILDDRFSSIVRAIMWGRGVYDNIRKFLQFQLTVNVVALLIVFIGALSGKDPPLNPLMMLWVNLIMDTMGALALGTEAPTLALLDRRPYKRNAPLISRPMFRNIMVQSTFQLILLLWLLYDIHTLFPGVQKDNACKAWDIGGEDGREIAGLTCQQYTDYVEDTCTDAREYICYDEFFDTSGDFFTSDRDVDTFYDGCDMECSKNDYTHYTILFNAFVFCQIFNELNARSIFDDWNIFRGLHKNPLFIAVIIVTVILQFLIVEMGAEFTKTAHLSSKEWLITVALGAIALPLGVLMRFIPVKENPSSFCGYATPKEQRLSSSSPGGAPNV</sequence>
<dbReference type="SMART" id="SM00831">
    <property type="entry name" value="Cation_ATPase_N"/>
    <property type="match status" value="1"/>
</dbReference>
<dbReference type="eggNOG" id="KOG0204">
    <property type="taxonomic scope" value="Eukaryota"/>
</dbReference>
<dbReference type="EMBL" id="FN649758">
    <property type="protein sequence ID" value="CBJ27020.1"/>
    <property type="molecule type" value="Genomic_DNA"/>
</dbReference>
<dbReference type="PANTHER" id="PTHR24093">
    <property type="entry name" value="CATION TRANSPORTING ATPASE"/>
    <property type="match status" value="1"/>
</dbReference>
<comment type="subcellular location">
    <subcellularLocation>
        <location evidence="1">Endomembrane system</location>
        <topology evidence="1">Multi-pass membrane protein</topology>
    </subcellularLocation>
</comment>
<keyword evidence="4" id="KW-0547">Nucleotide-binding</keyword>
<feature type="transmembrane region" description="Helical" evidence="9">
    <location>
        <begin position="816"/>
        <end position="832"/>
    </location>
</feature>
<proteinExistence type="predicted"/>
<gene>
    <name evidence="11" type="ORF">Esi_0054_0026</name>
</gene>
<feature type="transmembrane region" description="Helical" evidence="9">
    <location>
        <begin position="271"/>
        <end position="293"/>
    </location>
</feature>
<evidence type="ECO:0000256" key="1">
    <source>
        <dbReference type="ARBA" id="ARBA00004127"/>
    </source>
</evidence>
<accession>D7G3Y5</accession>
<dbReference type="NCBIfam" id="TIGR01494">
    <property type="entry name" value="ATPase_P-type"/>
    <property type="match status" value="2"/>
</dbReference>
<dbReference type="Pfam" id="PF00690">
    <property type="entry name" value="Cation_ATPase_N"/>
    <property type="match status" value="1"/>
</dbReference>
<dbReference type="Gene3D" id="1.20.1110.10">
    <property type="entry name" value="Calcium-transporting ATPase, transmembrane domain"/>
    <property type="match status" value="3"/>
</dbReference>
<dbReference type="GO" id="GO:0005524">
    <property type="term" value="F:ATP binding"/>
    <property type="evidence" value="ECO:0007669"/>
    <property type="project" value="UniProtKB-KW"/>
</dbReference>
<dbReference type="InParanoid" id="D7G3Y5"/>
<feature type="transmembrane region" description="Helical" evidence="9">
    <location>
        <begin position="308"/>
        <end position="333"/>
    </location>
</feature>
<dbReference type="SUPFAM" id="SSF56784">
    <property type="entry name" value="HAD-like"/>
    <property type="match status" value="1"/>
</dbReference>
<evidence type="ECO:0000259" key="10">
    <source>
        <dbReference type="SMART" id="SM00831"/>
    </source>
</evidence>
<dbReference type="Pfam" id="PF00122">
    <property type="entry name" value="E1-E2_ATPase"/>
    <property type="match status" value="1"/>
</dbReference>
<dbReference type="PANTHER" id="PTHR24093:SF369">
    <property type="entry name" value="CALCIUM-TRANSPORTING ATPASE"/>
    <property type="match status" value="1"/>
</dbReference>
<feature type="transmembrane region" description="Helical" evidence="9">
    <location>
        <begin position="772"/>
        <end position="796"/>
    </location>
</feature>
<evidence type="ECO:0000256" key="7">
    <source>
        <dbReference type="ARBA" id="ARBA00022989"/>
    </source>
</evidence>
<dbReference type="InterPro" id="IPR018303">
    <property type="entry name" value="ATPase_P-typ_P_site"/>
</dbReference>
<dbReference type="GO" id="GO:0005886">
    <property type="term" value="C:plasma membrane"/>
    <property type="evidence" value="ECO:0007669"/>
    <property type="project" value="TreeGrafter"/>
</dbReference>
<protein>
    <recommendedName>
        <fullName evidence="10">Cation-transporting P-type ATPase N-terminal domain-containing protein</fullName>
    </recommendedName>
</protein>
<dbReference type="Proteomes" id="UP000002630">
    <property type="component" value="Linkage Group LG33"/>
</dbReference>
<keyword evidence="6" id="KW-0460">Magnesium</keyword>
<dbReference type="InterPro" id="IPR023298">
    <property type="entry name" value="ATPase_P-typ_TM_dom_sf"/>
</dbReference>
<feature type="domain" description="Cation-transporting P-type ATPase N-terminal" evidence="10">
    <location>
        <begin position="30"/>
        <end position="102"/>
    </location>
</feature>
<dbReference type="InterPro" id="IPR006068">
    <property type="entry name" value="ATPase_P-typ_cation-transptr_C"/>
</dbReference>
<dbReference type="SUPFAM" id="SSF81653">
    <property type="entry name" value="Calcium ATPase, transduction domain A"/>
    <property type="match status" value="1"/>
</dbReference>
<keyword evidence="5" id="KW-0067">ATP-binding</keyword>
<dbReference type="OrthoDB" id="116380at2759"/>
<dbReference type="GO" id="GO:0012505">
    <property type="term" value="C:endomembrane system"/>
    <property type="evidence" value="ECO:0007669"/>
    <property type="project" value="UniProtKB-SubCell"/>
</dbReference>
<evidence type="ECO:0000256" key="4">
    <source>
        <dbReference type="ARBA" id="ARBA00022741"/>
    </source>
</evidence>
<dbReference type="Gene3D" id="3.40.1110.10">
    <property type="entry name" value="Calcium-transporting ATPase, cytoplasmic domain N"/>
    <property type="match status" value="2"/>
</dbReference>
<feature type="transmembrane region" description="Helical" evidence="9">
    <location>
        <begin position="109"/>
        <end position="129"/>
    </location>
</feature>
<feature type="transmembrane region" description="Helical" evidence="9">
    <location>
        <begin position="989"/>
        <end position="1010"/>
    </location>
</feature>
<dbReference type="InterPro" id="IPR023299">
    <property type="entry name" value="ATPase_P-typ_cyto_dom_N"/>
</dbReference>
<dbReference type="Gene3D" id="3.40.50.1000">
    <property type="entry name" value="HAD superfamily/HAD-like"/>
    <property type="match status" value="1"/>
</dbReference>
<keyword evidence="8 9" id="KW-0472">Membrane</keyword>
<feature type="transmembrane region" description="Helical" evidence="9">
    <location>
        <begin position="739"/>
        <end position="760"/>
    </location>
</feature>
<dbReference type="InterPro" id="IPR036412">
    <property type="entry name" value="HAD-like_sf"/>
</dbReference>
<evidence type="ECO:0000313" key="11">
    <source>
        <dbReference type="EMBL" id="CBJ27020.1"/>
    </source>
</evidence>
<keyword evidence="7 9" id="KW-1133">Transmembrane helix</keyword>
<dbReference type="GO" id="GO:0016887">
    <property type="term" value="F:ATP hydrolysis activity"/>
    <property type="evidence" value="ECO:0007669"/>
    <property type="project" value="InterPro"/>
</dbReference>
<dbReference type="InterPro" id="IPR004014">
    <property type="entry name" value="ATPase_P-typ_cation-transptr_N"/>
</dbReference>
<keyword evidence="12" id="KW-1185">Reference proteome</keyword>
<dbReference type="EMBL" id="FN648752">
    <property type="protein sequence ID" value="CBJ27020.1"/>
    <property type="molecule type" value="Genomic_DNA"/>
</dbReference>
<name>D7G3Y5_ECTSI</name>
<keyword evidence="2 9" id="KW-0812">Transmembrane</keyword>
<evidence type="ECO:0000256" key="2">
    <source>
        <dbReference type="ARBA" id="ARBA00022692"/>
    </source>
</evidence>
<evidence type="ECO:0000256" key="9">
    <source>
        <dbReference type="SAM" id="Phobius"/>
    </source>
</evidence>
<evidence type="ECO:0000256" key="5">
    <source>
        <dbReference type="ARBA" id="ARBA00022840"/>
    </source>
</evidence>
<dbReference type="InterPro" id="IPR023214">
    <property type="entry name" value="HAD_sf"/>
</dbReference>
<dbReference type="OMA" id="QLAVTFM"/>
<feature type="transmembrane region" description="Helical" evidence="9">
    <location>
        <begin position="81"/>
        <end position="103"/>
    </location>
</feature>
<dbReference type="GO" id="GO:0046872">
    <property type="term" value="F:metal ion binding"/>
    <property type="evidence" value="ECO:0007669"/>
    <property type="project" value="UniProtKB-KW"/>
</dbReference>
<reference evidence="11 12" key="1">
    <citation type="journal article" date="2010" name="Nature">
        <title>The Ectocarpus genome and the independent evolution of multicellularity in brown algae.</title>
        <authorList>
            <person name="Cock J.M."/>
            <person name="Sterck L."/>
            <person name="Rouze P."/>
            <person name="Scornet D."/>
            <person name="Allen A.E."/>
            <person name="Amoutzias G."/>
            <person name="Anthouard V."/>
            <person name="Artiguenave F."/>
            <person name="Aury J.M."/>
            <person name="Badger J.H."/>
            <person name="Beszteri B."/>
            <person name="Billiau K."/>
            <person name="Bonnet E."/>
            <person name="Bothwell J.H."/>
            <person name="Bowler C."/>
            <person name="Boyen C."/>
            <person name="Brownlee C."/>
            <person name="Carrano C.J."/>
            <person name="Charrier B."/>
            <person name="Cho G.Y."/>
            <person name="Coelho S.M."/>
            <person name="Collen J."/>
            <person name="Corre E."/>
            <person name="Da Silva C."/>
            <person name="Delage L."/>
            <person name="Delaroque N."/>
            <person name="Dittami S.M."/>
            <person name="Doulbeau S."/>
            <person name="Elias M."/>
            <person name="Farnham G."/>
            <person name="Gachon C.M."/>
            <person name="Gschloessl B."/>
            <person name="Heesch S."/>
            <person name="Jabbari K."/>
            <person name="Jubin C."/>
            <person name="Kawai H."/>
            <person name="Kimura K."/>
            <person name="Kloareg B."/>
            <person name="Kupper F.C."/>
            <person name="Lang D."/>
            <person name="Le Bail A."/>
            <person name="Leblanc C."/>
            <person name="Lerouge P."/>
            <person name="Lohr M."/>
            <person name="Lopez P.J."/>
            <person name="Martens C."/>
            <person name="Maumus F."/>
            <person name="Michel G."/>
            <person name="Miranda-Saavedra D."/>
            <person name="Morales J."/>
            <person name="Moreau H."/>
            <person name="Motomura T."/>
            <person name="Nagasato C."/>
            <person name="Napoli C.A."/>
            <person name="Nelson D.R."/>
            <person name="Nyvall-Collen P."/>
            <person name="Peters A.F."/>
            <person name="Pommier C."/>
            <person name="Potin P."/>
            <person name="Poulain J."/>
            <person name="Quesneville H."/>
            <person name="Read B."/>
            <person name="Rensing S.A."/>
            <person name="Ritter A."/>
            <person name="Rousvoal S."/>
            <person name="Samanta M."/>
            <person name="Samson G."/>
            <person name="Schroeder D.C."/>
            <person name="Segurens B."/>
            <person name="Strittmatter M."/>
            <person name="Tonon T."/>
            <person name="Tregear J.W."/>
            <person name="Valentin K."/>
            <person name="von Dassow P."/>
            <person name="Yamagishi T."/>
            <person name="Van de Peer Y."/>
            <person name="Wincker P."/>
        </authorList>
    </citation>
    <scope>NUCLEOTIDE SEQUENCE [LARGE SCALE GENOMIC DNA]</scope>
    <source>
        <strain evidence="12">Ec32 / CCAP1310/4</strain>
    </source>
</reference>
<dbReference type="STRING" id="2880.D7G3Y5"/>
<feature type="transmembrane region" description="Helical" evidence="9">
    <location>
        <begin position="957"/>
        <end position="977"/>
    </location>
</feature>
<dbReference type="GO" id="GO:0005388">
    <property type="term" value="F:P-type calcium transporter activity"/>
    <property type="evidence" value="ECO:0007669"/>
    <property type="project" value="TreeGrafter"/>
</dbReference>
<dbReference type="Pfam" id="PF13246">
    <property type="entry name" value="Cation_ATPase"/>
    <property type="match status" value="1"/>
</dbReference>
<keyword evidence="3" id="KW-0479">Metal-binding</keyword>
<dbReference type="InterPro" id="IPR001757">
    <property type="entry name" value="P_typ_ATPase"/>
</dbReference>
<organism evidence="11 12">
    <name type="scientific">Ectocarpus siliculosus</name>
    <name type="common">Brown alga</name>
    <name type="synonym">Conferva siliculosa</name>
    <dbReference type="NCBI Taxonomy" id="2880"/>
    <lineage>
        <taxon>Eukaryota</taxon>
        <taxon>Sar</taxon>
        <taxon>Stramenopiles</taxon>
        <taxon>Ochrophyta</taxon>
        <taxon>PX clade</taxon>
        <taxon>Phaeophyceae</taxon>
        <taxon>Ectocarpales</taxon>
        <taxon>Ectocarpaceae</taxon>
        <taxon>Ectocarpus</taxon>
    </lineage>
</organism>
<dbReference type="PRINTS" id="PR00119">
    <property type="entry name" value="CATATPASE"/>
</dbReference>
<evidence type="ECO:0000256" key="8">
    <source>
        <dbReference type="ARBA" id="ARBA00023136"/>
    </source>
</evidence>
<dbReference type="AlphaFoldDB" id="D7G3Y5"/>
<evidence type="ECO:0000256" key="3">
    <source>
        <dbReference type="ARBA" id="ARBA00022723"/>
    </source>
</evidence>
<dbReference type="InterPro" id="IPR059000">
    <property type="entry name" value="ATPase_P-type_domA"/>
</dbReference>
<dbReference type="InterPro" id="IPR008250">
    <property type="entry name" value="ATPase_P-typ_transduc_dom_A_sf"/>
</dbReference>
<dbReference type="Gene3D" id="2.70.150.10">
    <property type="entry name" value="Calcium-transporting ATPase, cytoplasmic transduction domain A"/>
    <property type="match status" value="1"/>
</dbReference>
<dbReference type="Pfam" id="PF00689">
    <property type="entry name" value="Cation_ATPase_C"/>
    <property type="match status" value="1"/>
</dbReference>